<dbReference type="SUPFAM" id="SSF56935">
    <property type="entry name" value="Porins"/>
    <property type="match status" value="1"/>
</dbReference>
<dbReference type="Proteomes" id="UP000254258">
    <property type="component" value="Unassembled WGS sequence"/>
</dbReference>
<accession>A0A370WU69</accession>
<keyword evidence="3" id="KW-1185">Reference proteome</keyword>
<comment type="caution">
    <text evidence="2">The sequence shown here is derived from an EMBL/GenBank/DDBJ whole genome shotgun (WGS) entry which is preliminary data.</text>
</comment>
<dbReference type="EMBL" id="QRBE01000012">
    <property type="protein sequence ID" value="RDS79601.1"/>
    <property type="molecule type" value="Genomic_DNA"/>
</dbReference>
<name>A0A370WU69_9GAMM</name>
<evidence type="ECO:0000256" key="1">
    <source>
        <dbReference type="SAM" id="Coils"/>
    </source>
</evidence>
<reference evidence="2 3" key="1">
    <citation type="submission" date="2018-07" db="EMBL/GenBank/DDBJ databases">
        <title>Dyella monticola sp. nov. and Dyella psychrodurans sp. nov. isolated from monsoon evergreen broad-leaved forest soil of Dinghu Mountain, China.</title>
        <authorList>
            <person name="Gao Z."/>
            <person name="Qiu L."/>
        </authorList>
    </citation>
    <scope>NUCLEOTIDE SEQUENCE [LARGE SCALE GENOMIC DNA]</scope>
    <source>
        <strain evidence="2 3">4G-K06</strain>
    </source>
</reference>
<keyword evidence="1" id="KW-0175">Coiled coil</keyword>
<evidence type="ECO:0000313" key="2">
    <source>
        <dbReference type="EMBL" id="RDS79601.1"/>
    </source>
</evidence>
<protein>
    <recommendedName>
        <fullName evidence="4">Porin</fullName>
    </recommendedName>
</protein>
<sequence>MAALGLAATAPAYAQSDNRDDEIKALKALVEKQQQQLNQQQQDLQQLHNALTQLQTQQTQQQTQIQQTQQAQAQQAQTVAAAPAPAASAPTFTSAPGVSVAFHGFIDATAFSQSKSYTYGNGQNAEYPIPGSTGTLSGVDVRNTRFWFDLTGAKVAGDWTGGAHLEMDFFGGFNGTTAYSQQQPLPRLRQAYLLLTNPVTGSTIKIGQMWDLMFPLDDLPDSLSHIAFPLGYGAGVIGWRFPGAIYSQDLNHGSSGPQWRLDVGAFEGTWASPGTPTNYTSAGNAGFRPQIEAKLHVEEEKEWMLFLAAHWSQIDLAGVGNTEPTPIKRQFSSEAVELGGLWTPGPWVLKSVVYTGRGIGEIFGDLSQFGDIKDTGGYVMGGYKFTPNWSANLFYAISKPNANDVVLWLNSGSTGLLKSRQAAANLQYSVGDYSFALEWIHAIIDSTKTGATRTMTSGNQLNVSAMYKF</sequence>
<feature type="coiled-coil region" evidence="1">
    <location>
        <begin position="23"/>
        <end position="71"/>
    </location>
</feature>
<evidence type="ECO:0000313" key="3">
    <source>
        <dbReference type="Proteomes" id="UP000254258"/>
    </source>
</evidence>
<evidence type="ECO:0008006" key="4">
    <source>
        <dbReference type="Google" id="ProtNLM"/>
    </source>
</evidence>
<proteinExistence type="predicted"/>
<dbReference type="AlphaFoldDB" id="A0A370WU69"/>
<organism evidence="2 3">
    <name type="scientific">Dyella monticola</name>
    <dbReference type="NCBI Taxonomy" id="1927958"/>
    <lineage>
        <taxon>Bacteria</taxon>
        <taxon>Pseudomonadati</taxon>
        <taxon>Pseudomonadota</taxon>
        <taxon>Gammaproteobacteria</taxon>
        <taxon>Lysobacterales</taxon>
        <taxon>Rhodanobacteraceae</taxon>
        <taxon>Dyella</taxon>
    </lineage>
</organism>
<dbReference type="OrthoDB" id="190887at2"/>
<gene>
    <name evidence="2" type="ORF">DWU98_17205</name>
</gene>